<comment type="caution">
    <text evidence="2">The sequence shown here is derived from an EMBL/GenBank/DDBJ whole genome shotgun (WGS) entry which is preliminary data.</text>
</comment>
<dbReference type="AlphaFoldDB" id="A0A4C1UVS8"/>
<reference evidence="2 3" key="1">
    <citation type="journal article" date="2019" name="Commun. Biol.">
        <title>The bagworm genome reveals a unique fibroin gene that provides high tensile strength.</title>
        <authorList>
            <person name="Kono N."/>
            <person name="Nakamura H."/>
            <person name="Ohtoshi R."/>
            <person name="Tomita M."/>
            <person name="Numata K."/>
            <person name="Arakawa K."/>
        </authorList>
    </citation>
    <scope>NUCLEOTIDE SEQUENCE [LARGE SCALE GENOMIC DNA]</scope>
</reference>
<protein>
    <submittedName>
        <fullName evidence="2">Uncharacterized protein</fullName>
    </submittedName>
</protein>
<gene>
    <name evidence="2" type="ORF">EVAR_94725_1</name>
</gene>
<feature type="region of interest" description="Disordered" evidence="1">
    <location>
        <begin position="19"/>
        <end position="47"/>
    </location>
</feature>
<dbReference type="Proteomes" id="UP000299102">
    <property type="component" value="Unassembled WGS sequence"/>
</dbReference>
<feature type="region of interest" description="Disordered" evidence="1">
    <location>
        <begin position="154"/>
        <end position="174"/>
    </location>
</feature>
<sequence>MKTTKLRIYVHISVQGAAQIPRRKKKTEPDDGPARHKLYAGGHRGDYEIGETRAGSPALAAHGLRRINISSPSRTYRSCNMNEQYSSKEQKKTPTLDLLITTCSTYRQITHCTWVETEYGTKIRIKSVTGTEIRTASGPELKTGTTLGLTEKSFNKKDEGTHSMSMRVRPRAKS</sequence>
<evidence type="ECO:0000256" key="1">
    <source>
        <dbReference type="SAM" id="MobiDB-lite"/>
    </source>
</evidence>
<name>A0A4C1UVS8_EUMVA</name>
<keyword evidence="3" id="KW-1185">Reference proteome</keyword>
<evidence type="ECO:0000313" key="3">
    <source>
        <dbReference type="Proteomes" id="UP000299102"/>
    </source>
</evidence>
<accession>A0A4C1UVS8</accession>
<dbReference type="EMBL" id="BGZK01000234">
    <property type="protein sequence ID" value="GBP30545.1"/>
    <property type="molecule type" value="Genomic_DNA"/>
</dbReference>
<proteinExistence type="predicted"/>
<evidence type="ECO:0000313" key="2">
    <source>
        <dbReference type="EMBL" id="GBP30545.1"/>
    </source>
</evidence>
<organism evidence="2 3">
    <name type="scientific">Eumeta variegata</name>
    <name type="common">Bagworm moth</name>
    <name type="synonym">Eumeta japonica</name>
    <dbReference type="NCBI Taxonomy" id="151549"/>
    <lineage>
        <taxon>Eukaryota</taxon>
        <taxon>Metazoa</taxon>
        <taxon>Ecdysozoa</taxon>
        <taxon>Arthropoda</taxon>
        <taxon>Hexapoda</taxon>
        <taxon>Insecta</taxon>
        <taxon>Pterygota</taxon>
        <taxon>Neoptera</taxon>
        <taxon>Endopterygota</taxon>
        <taxon>Lepidoptera</taxon>
        <taxon>Glossata</taxon>
        <taxon>Ditrysia</taxon>
        <taxon>Tineoidea</taxon>
        <taxon>Psychidae</taxon>
        <taxon>Oiketicinae</taxon>
        <taxon>Eumeta</taxon>
    </lineage>
</organism>